<sequence length="243" mass="28968">MSLKIRLYVTSDFRHAPFVYDGLKQLRLEGSIDSIILIPDTYHNRDRVIIKNKNVVRINRPYPYTIIIKIMDNNKKIIIGFDLQDWDYMFSHHSLKQCKIIFKRAFNQDMADIIQKEYNAISIKPFGFTYNTNFKDISYYRMSKISKIFNAIFYAFSGPKNLLRYIYIQYSKLETLINNDDSPIIQLTKKVPDYDYIFFQVEYHNYKNNDETMMLNKFRSKVIRALKEEFGDNFIGGIWSKGA</sequence>
<gene>
    <name evidence="1" type="ORF">METZ01_LOCUS168902</name>
</gene>
<organism evidence="1">
    <name type="scientific">marine metagenome</name>
    <dbReference type="NCBI Taxonomy" id="408172"/>
    <lineage>
        <taxon>unclassified sequences</taxon>
        <taxon>metagenomes</taxon>
        <taxon>ecological metagenomes</taxon>
    </lineage>
</organism>
<feature type="non-terminal residue" evidence="1">
    <location>
        <position position="243"/>
    </location>
</feature>
<reference evidence="1" key="1">
    <citation type="submission" date="2018-05" db="EMBL/GenBank/DDBJ databases">
        <authorList>
            <person name="Lanie J.A."/>
            <person name="Ng W.-L."/>
            <person name="Kazmierczak K.M."/>
            <person name="Andrzejewski T.M."/>
            <person name="Davidsen T.M."/>
            <person name="Wayne K.J."/>
            <person name="Tettelin H."/>
            <person name="Glass J.I."/>
            <person name="Rusch D."/>
            <person name="Podicherti R."/>
            <person name="Tsui H.-C.T."/>
            <person name="Winkler M.E."/>
        </authorList>
    </citation>
    <scope>NUCLEOTIDE SEQUENCE</scope>
</reference>
<dbReference type="AlphaFoldDB" id="A0A382BQC9"/>
<name>A0A382BQC9_9ZZZZ</name>
<accession>A0A382BQC9</accession>
<protein>
    <submittedName>
        <fullName evidence="1">Uncharacterized protein</fullName>
    </submittedName>
</protein>
<dbReference type="EMBL" id="UINC01030902">
    <property type="protein sequence ID" value="SVB16048.1"/>
    <property type="molecule type" value="Genomic_DNA"/>
</dbReference>
<proteinExistence type="predicted"/>
<evidence type="ECO:0000313" key="1">
    <source>
        <dbReference type="EMBL" id="SVB16048.1"/>
    </source>
</evidence>